<evidence type="ECO:0000313" key="2">
    <source>
        <dbReference type="EMBL" id="SJZ33594.1"/>
    </source>
</evidence>
<dbReference type="InterPro" id="IPR017946">
    <property type="entry name" value="PLC-like_Pdiesterase_TIM-brl"/>
</dbReference>
<sequence>MAKTAKNKKRIEKFKRFLKRNMTPTWAKRFAYQVVAFLVSVSMLVMVVSYAFNKTFDEHDLKFVDGFTITAHTGAYNTPDNSMESLEKAIEHGDASFEIEVRQRPNGTIVMSNDIINTNSDGTEITAAFQRVKKTDMHLNLDIRETRVLKNLHDLIVDYSLTDRVTLTGIEVFQANKVKENCPGVEYYVNYMPSRINIFTEDYQQKIIDMLEKTGAIGINCNYKYASRTLSNLLHKNGYKLSIWTVDGKYQIKRALVNTADNITTNNPQKVQHIINKWGK</sequence>
<gene>
    <name evidence="2" type="ORF">SAMN02745114_00091</name>
</gene>
<keyword evidence="1" id="KW-1133">Transmembrane helix</keyword>
<dbReference type="PANTHER" id="PTHR46211">
    <property type="entry name" value="GLYCEROPHOSPHORYL DIESTER PHOSPHODIESTERASE"/>
    <property type="match status" value="1"/>
</dbReference>
<dbReference type="Proteomes" id="UP000190657">
    <property type="component" value="Unassembled WGS sequence"/>
</dbReference>
<evidence type="ECO:0000256" key="1">
    <source>
        <dbReference type="SAM" id="Phobius"/>
    </source>
</evidence>
<dbReference type="Gene3D" id="3.20.20.190">
    <property type="entry name" value="Phosphatidylinositol (PI) phosphodiesterase"/>
    <property type="match status" value="1"/>
</dbReference>
<dbReference type="SUPFAM" id="SSF51695">
    <property type="entry name" value="PLC-like phosphodiesterases"/>
    <property type="match status" value="1"/>
</dbReference>
<dbReference type="EMBL" id="FUWW01000001">
    <property type="protein sequence ID" value="SJZ33594.1"/>
    <property type="molecule type" value="Genomic_DNA"/>
</dbReference>
<organism evidence="2 3">
    <name type="scientific">Eubacterium coprostanoligenes</name>
    <dbReference type="NCBI Taxonomy" id="290054"/>
    <lineage>
        <taxon>Bacteria</taxon>
        <taxon>Bacillati</taxon>
        <taxon>Bacillota</taxon>
        <taxon>Clostridia</taxon>
        <taxon>Eubacteriales</taxon>
        <taxon>Eubacteriaceae</taxon>
        <taxon>Eubacterium</taxon>
    </lineage>
</organism>
<feature type="transmembrane region" description="Helical" evidence="1">
    <location>
        <begin position="30"/>
        <end position="52"/>
    </location>
</feature>
<evidence type="ECO:0000313" key="3">
    <source>
        <dbReference type="Proteomes" id="UP000190657"/>
    </source>
</evidence>
<dbReference type="RefSeq" id="WP_078767607.1">
    <property type="nucleotide sequence ID" value="NZ_FUWW01000001.1"/>
</dbReference>
<keyword evidence="3" id="KW-1185">Reference proteome</keyword>
<dbReference type="GO" id="GO:0006629">
    <property type="term" value="P:lipid metabolic process"/>
    <property type="evidence" value="ECO:0007669"/>
    <property type="project" value="InterPro"/>
</dbReference>
<dbReference type="PANTHER" id="PTHR46211:SF1">
    <property type="entry name" value="GLYCEROPHOSPHODIESTER PHOSPHODIESTERASE, CYTOPLASMIC"/>
    <property type="match status" value="1"/>
</dbReference>
<dbReference type="GO" id="GO:0008081">
    <property type="term" value="F:phosphoric diester hydrolase activity"/>
    <property type="evidence" value="ECO:0007669"/>
    <property type="project" value="InterPro"/>
</dbReference>
<name>A0A1T4JU05_9FIRM</name>
<keyword evidence="1" id="KW-0472">Membrane</keyword>
<dbReference type="STRING" id="290054.SAMN02745114_00091"/>
<dbReference type="CDD" id="cd08556">
    <property type="entry name" value="GDPD"/>
    <property type="match status" value="1"/>
</dbReference>
<proteinExistence type="predicted"/>
<dbReference type="OrthoDB" id="384721at2"/>
<accession>A0A1T4JU05</accession>
<reference evidence="2 3" key="1">
    <citation type="submission" date="2017-02" db="EMBL/GenBank/DDBJ databases">
        <authorList>
            <person name="Peterson S.W."/>
        </authorList>
    </citation>
    <scope>NUCLEOTIDE SEQUENCE [LARGE SCALE GENOMIC DNA]</scope>
    <source>
        <strain evidence="2 3">ATCC 51222</strain>
    </source>
</reference>
<dbReference type="AlphaFoldDB" id="A0A1T4JU05"/>
<protein>
    <submittedName>
        <fullName evidence="2">Glycerophosphoryl diester phosphodiesterase</fullName>
    </submittedName>
</protein>
<keyword evidence="1" id="KW-0812">Transmembrane</keyword>